<organism evidence="2 3">
    <name type="scientific">Pseudobythopirellula maris</name>
    <dbReference type="NCBI Taxonomy" id="2527991"/>
    <lineage>
        <taxon>Bacteria</taxon>
        <taxon>Pseudomonadati</taxon>
        <taxon>Planctomycetota</taxon>
        <taxon>Planctomycetia</taxon>
        <taxon>Pirellulales</taxon>
        <taxon>Lacipirellulaceae</taxon>
        <taxon>Pseudobythopirellula</taxon>
    </lineage>
</organism>
<dbReference type="InterPro" id="IPR017670">
    <property type="entry name" value="Phosphonate_degrad-assoc"/>
</dbReference>
<proteinExistence type="predicted"/>
<dbReference type="CDD" id="cd00077">
    <property type="entry name" value="HDc"/>
    <property type="match status" value="1"/>
</dbReference>
<evidence type="ECO:0000259" key="1">
    <source>
        <dbReference type="Pfam" id="PF01966"/>
    </source>
</evidence>
<comment type="caution">
    <text evidence="2">The sequence shown here is derived from an EMBL/GenBank/DDBJ whole genome shotgun (WGS) entry which is preliminary data.</text>
</comment>
<evidence type="ECO:0000313" key="2">
    <source>
        <dbReference type="EMBL" id="TWT87616.1"/>
    </source>
</evidence>
<dbReference type="Gene3D" id="1.10.3210.10">
    <property type="entry name" value="Hypothetical protein af1432"/>
    <property type="match status" value="1"/>
</dbReference>
<dbReference type="SUPFAM" id="SSF109604">
    <property type="entry name" value="HD-domain/PDEase-like"/>
    <property type="match status" value="1"/>
</dbReference>
<protein>
    <submittedName>
        <fullName evidence="2">HD domain protein</fullName>
    </submittedName>
</protein>
<name>A0A5C5ZK91_9BACT</name>
<sequence>MAETEQLTAVTISAEVLRLFRAGGNSLYGGEAVTQLEHGLQAAMLAEEEGASSELIVAALVHDIGHLLHDLPDDAPDQGVDDAHERLGADWLADRFPPEVLEPVRLHVDSKRYLCATEPGYYEELSEPSRVSLGLQGGPMSEEECLAFRAGEHYESALRLRRWDDTAKIDGLETPTLEHYAAHIERVALVSE</sequence>
<gene>
    <name evidence="2" type="ORF">Mal64_31580</name>
</gene>
<dbReference type="Pfam" id="PF01966">
    <property type="entry name" value="HD"/>
    <property type="match status" value="1"/>
</dbReference>
<dbReference type="Proteomes" id="UP000315440">
    <property type="component" value="Unassembled WGS sequence"/>
</dbReference>
<evidence type="ECO:0000313" key="3">
    <source>
        <dbReference type="Proteomes" id="UP000315440"/>
    </source>
</evidence>
<dbReference type="InterPro" id="IPR006674">
    <property type="entry name" value="HD_domain"/>
</dbReference>
<keyword evidence="3" id="KW-1185">Reference proteome</keyword>
<dbReference type="InterPro" id="IPR052567">
    <property type="entry name" value="OP_Dioxygenase"/>
</dbReference>
<feature type="domain" description="HD" evidence="1">
    <location>
        <begin position="40"/>
        <end position="149"/>
    </location>
</feature>
<dbReference type="NCBIfam" id="TIGR03276">
    <property type="entry name" value="Phn-HD"/>
    <property type="match status" value="1"/>
</dbReference>
<dbReference type="EMBL" id="SJPQ01000003">
    <property type="protein sequence ID" value="TWT87616.1"/>
    <property type="molecule type" value="Genomic_DNA"/>
</dbReference>
<dbReference type="OrthoDB" id="823268at2"/>
<accession>A0A5C5ZK91</accession>
<dbReference type="RefSeq" id="WP_146401906.1">
    <property type="nucleotide sequence ID" value="NZ_SJPQ01000003.1"/>
</dbReference>
<dbReference type="InterPro" id="IPR003607">
    <property type="entry name" value="HD/PDEase_dom"/>
</dbReference>
<dbReference type="PANTHER" id="PTHR40202">
    <property type="match status" value="1"/>
</dbReference>
<reference evidence="2 3" key="1">
    <citation type="submission" date="2019-02" db="EMBL/GenBank/DDBJ databases">
        <title>Deep-cultivation of Planctomycetes and their phenomic and genomic characterization uncovers novel biology.</title>
        <authorList>
            <person name="Wiegand S."/>
            <person name="Jogler M."/>
            <person name="Boedeker C."/>
            <person name="Pinto D."/>
            <person name="Vollmers J."/>
            <person name="Rivas-Marin E."/>
            <person name="Kohn T."/>
            <person name="Peeters S.H."/>
            <person name="Heuer A."/>
            <person name="Rast P."/>
            <person name="Oberbeckmann S."/>
            <person name="Bunk B."/>
            <person name="Jeske O."/>
            <person name="Meyerdierks A."/>
            <person name="Storesund J.E."/>
            <person name="Kallscheuer N."/>
            <person name="Luecker S."/>
            <person name="Lage O.M."/>
            <person name="Pohl T."/>
            <person name="Merkel B.J."/>
            <person name="Hornburger P."/>
            <person name="Mueller R.-W."/>
            <person name="Bruemmer F."/>
            <person name="Labrenz M."/>
            <person name="Spormann A.M."/>
            <person name="Op Den Camp H."/>
            <person name="Overmann J."/>
            <person name="Amann R."/>
            <person name="Jetten M.S.M."/>
            <person name="Mascher T."/>
            <person name="Medema M.H."/>
            <person name="Devos D.P."/>
            <person name="Kaster A.-K."/>
            <person name="Ovreas L."/>
            <person name="Rohde M."/>
            <person name="Galperin M.Y."/>
            <person name="Jogler C."/>
        </authorList>
    </citation>
    <scope>NUCLEOTIDE SEQUENCE [LARGE SCALE GENOMIC DNA]</scope>
    <source>
        <strain evidence="2 3">Mal64</strain>
    </source>
</reference>
<dbReference type="AlphaFoldDB" id="A0A5C5ZK91"/>
<dbReference type="PANTHER" id="PTHR40202:SF1">
    <property type="entry name" value="HD DOMAIN-CONTAINING PROTEIN"/>
    <property type="match status" value="1"/>
</dbReference>